<keyword evidence="3" id="KW-1185">Reference proteome</keyword>
<organism evidence="2 3">
    <name type="scientific">Ancylostoma duodenale</name>
    <dbReference type="NCBI Taxonomy" id="51022"/>
    <lineage>
        <taxon>Eukaryota</taxon>
        <taxon>Metazoa</taxon>
        <taxon>Ecdysozoa</taxon>
        <taxon>Nematoda</taxon>
        <taxon>Chromadorea</taxon>
        <taxon>Rhabditida</taxon>
        <taxon>Rhabditina</taxon>
        <taxon>Rhabditomorpha</taxon>
        <taxon>Strongyloidea</taxon>
        <taxon>Ancylostomatidae</taxon>
        <taxon>Ancylostomatinae</taxon>
        <taxon>Ancylostoma</taxon>
    </lineage>
</organism>
<evidence type="ECO:0000313" key="2">
    <source>
        <dbReference type="EMBL" id="KIH61158.1"/>
    </source>
</evidence>
<protein>
    <recommendedName>
        <fullName evidence="4">MEIS N-terminal domain-containing protein</fullName>
    </recommendedName>
</protein>
<feature type="region of interest" description="Disordered" evidence="1">
    <location>
        <begin position="1"/>
        <end position="69"/>
    </location>
</feature>
<reference evidence="2 3" key="1">
    <citation type="submission" date="2013-12" db="EMBL/GenBank/DDBJ databases">
        <title>Draft genome of the parsitic nematode Ancylostoma duodenale.</title>
        <authorList>
            <person name="Mitreva M."/>
        </authorList>
    </citation>
    <scope>NUCLEOTIDE SEQUENCE [LARGE SCALE GENOMIC DNA]</scope>
    <source>
        <strain evidence="2 3">Zhejiang</strain>
    </source>
</reference>
<name>A0A0C2CW61_9BILA</name>
<feature type="compositionally biased region" description="Polar residues" evidence="1">
    <location>
        <begin position="18"/>
        <end position="69"/>
    </location>
</feature>
<evidence type="ECO:0000313" key="3">
    <source>
        <dbReference type="Proteomes" id="UP000054047"/>
    </source>
</evidence>
<gene>
    <name evidence="2" type="ORF">ANCDUO_08578</name>
</gene>
<evidence type="ECO:0008006" key="4">
    <source>
        <dbReference type="Google" id="ProtNLM"/>
    </source>
</evidence>
<dbReference type="EMBL" id="KN730356">
    <property type="protein sequence ID" value="KIH61158.1"/>
    <property type="molecule type" value="Genomic_DNA"/>
</dbReference>
<dbReference type="Proteomes" id="UP000054047">
    <property type="component" value="Unassembled WGS sequence"/>
</dbReference>
<proteinExistence type="predicted"/>
<dbReference type="OrthoDB" id="10056939at2759"/>
<dbReference type="AlphaFoldDB" id="A0A0C2CW61"/>
<accession>A0A0C2CW61</accession>
<sequence length="266" mass="28415">MGYPLPSQPGHPLAMGGTSPTAAGTSQTLPMQAVSSPSSSTCIRNDVTPQSGDTSMQQGANNGNPPSLDSISEAELCMSTAAGSRGGGLMDECLQHHQPGLLMDCTGYAGPSGQHRGGYEMYGDGSEFCQQVVVYPQHPSDPPQAGRDTPLRGGKAMAAQAKKRGIFPKPATNILRAWLFQHLTGLFANSAFIRDQGEADILSGQCYSLLSTHLEGKNMTSMYHRQRIAAIQSRQHDRGFKSDASATCSLWRACNEYTLIRPRGLL</sequence>
<evidence type="ECO:0000256" key="1">
    <source>
        <dbReference type="SAM" id="MobiDB-lite"/>
    </source>
</evidence>